<gene>
    <name evidence="1" type="ORF">ENV14_00690</name>
</gene>
<comment type="caution">
    <text evidence="1">The sequence shown here is derived from an EMBL/GenBank/DDBJ whole genome shotgun (WGS) entry which is preliminary data.</text>
</comment>
<organism evidence="1">
    <name type="scientific">Ignisphaera aggregans</name>
    <dbReference type="NCBI Taxonomy" id="334771"/>
    <lineage>
        <taxon>Archaea</taxon>
        <taxon>Thermoproteota</taxon>
        <taxon>Thermoprotei</taxon>
        <taxon>Desulfurococcales</taxon>
        <taxon>Desulfurococcaceae</taxon>
        <taxon>Ignisphaera</taxon>
    </lineage>
</organism>
<dbReference type="EMBL" id="DTFF01000008">
    <property type="protein sequence ID" value="HGI86908.1"/>
    <property type="molecule type" value="Genomic_DNA"/>
</dbReference>
<dbReference type="AlphaFoldDB" id="A0A7C4FGK0"/>
<accession>A0A7C4FGK0</accession>
<sequence length="63" mass="7104">MPVIYKCSNCGTVIYKFMRAGQDYYGIPSPSELMIRVRSTCPNCGKSLSNNIELNNITITLRK</sequence>
<reference evidence="1" key="1">
    <citation type="journal article" date="2020" name="mSystems">
        <title>Genome- and Community-Level Interaction Insights into Carbon Utilization and Element Cycling Functions of Hydrothermarchaeota in Hydrothermal Sediment.</title>
        <authorList>
            <person name="Zhou Z."/>
            <person name="Liu Y."/>
            <person name="Xu W."/>
            <person name="Pan J."/>
            <person name="Luo Z.H."/>
            <person name="Li M."/>
        </authorList>
    </citation>
    <scope>NUCLEOTIDE SEQUENCE [LARGE SCALE GENOMIC DNA]</scope>
    <source>
        <strain evidence="1">SpSt-732</strain>
    </source>
</reference>
<name>A0A7C4FGK0_9CREN</name>
<proteinExistence type="predicted"/>
<evidence type="ECO:0000313" key="1">
    <source>
        <dbReference type="EMBL" id="HGI86908.1"/>
    </source>
</evidence>
<protein>
    <submittedName>
        <fullName evidence="1">Uncharacterized protein</fullName>
    </submittedName>
</protein>